<feature type="compositionally biased region" description="Polar residues" evidence="1">
    <location>
        <begin position="346"/>
        <end position="356"/>
    </location>
</feature>
<organism evidence="2 3">
    <name type="scientific">Phyllachora maydis</name>
    <dbReference type="NCBI Taxonomy" id="1825666"/>
    <lineage>
        <taxon>Eukaryota</taxon>
        <taxon>Fungi</taxon>
        <taxon>Dikarya</taxon>
        <taxon>Ascomycota</taxon>
        <taxon>Pezizomycotina</taxon>
        <taxon>Sordariomycetes</taxon>
        <taxon>Sordariomycetidae</taxon>
        <taxon>Phyllachorales</taxon>
        <taxon>Phyllachoraceae</taxon>
        <taxon>Phyllachora</taxon>
    </lineage>
</organism>
<feature type="compositionally biased region" description="Basic residues" evidence="1">
    <location>
        <begin position="332"/>
        <end position="343"/>
    </location>
</feature>
<feature type="region of interest" description="Disordered" evidence="1">
    <location>
        <begin position="1"/>
        <end position="20"/>
    </location>
</feature>
<dbReference type="AlphaFoldDB" id="A0AAD9I7V3"/>
<feature type="region of interest" description="Disordered" evidence="1">
    <location>
        <begin position="34"/>
        <end position="389"/>
    </location>
</feature>
<evidence type="ECO:0000313" key="3">
    <source>
        <dbReference type="Proteomes" id="UP001217918"/>
    </source>
</evidence>
<dbReference type="EMBL" id="JAQQPM010000006">
    <property type="protein sequence ID" value="KAK2072204.1"/>
    <property type="molecule type" value="Genomic_DNA"/>
</dbReference>
<comment type="caution">
    <text evidence="2">The sequence shown here is derived from an EMBL/GenBank/DDBJ whole genome shotgun (WGS) entry which is preliminary data.</text>
</comment>
<reference evidence="2" key="1">
    <citation type="journal article" date="2023" name="Mol. Plant Microbe Interact.">
        <title>Elucidating the Obligate Nature and Biological Capacity of an Invasive Fungal Corn Pathogen.</title>
        <authorList>
            <person name="MacCready J.S."/>
            <person name="Roggenkamp E.M."/>
            <person name="Gdanetz K."/>
            <person name="Chilvers M.I."/>
        </authorList>
    </citation>
    <scope>NUCLEOTIDE SEQUENCE</scope>
    <source>
        <strain evidence="2">PM02</strain>
    </source>
</reference>
<accession>A0AAD9I7V3</accession>
<feature type="compositionally biased region" description="Polar residues" evidence="1">
    <location>
        <begin position="233"/>
        <end position="244"/>
    </location>
</feature>
<protein>
    <submittedName>
        <fullName evidence="2">Uncharacterized protein</fullName>
    </submittedName>
</protein>
<feature type="compositionally biased region" description="Basic and acidic residues" evidence="1">
    <location>
        <begin position="318"/>
        <end position="331"/>
    </location>
</feature>
<sequence>MGSGHYGSAQTTDGQSESSDLPHWYFIFSSPAPAPAIRQGAMPRPKRSRVASANASSGKKSRTGPAAEPVDNDISSDIYDVSDREKERKKQRAREAVAAARDVQPASACRTTRRGRISAGAPPKAQQAKTLEQARTRRDAAMDRLDQLTSTTTAGSWPTDRTVDSPGDVESPPRVETGRSAAAPLRRSRPTDLSGLDLDDDVFGDLDDSLGLGQDSLDLDVDVDEEQRRATARHTSTGTTSSFNLALFRRRARQSSIVGPDDAPIRPSSRGPNTPSIGATLNLGNFRRRAREPSILATAQKARAPRAASRTPEASGDEDGRHAALESDPSARGRRARKGKSVARHGTSSGNVSPTRQPRKRKSLQEHDDRGKKLAVEGAVEGEEDDAHV</sequence>
<keyword evidence="3" id="KW-1185">Reference proteome</keyword>
<feature type="compositionally biased region" description="Low complexity" evidence="1">
    <location>
        <begin position="297"/>
        <end position="310"/>
    </location>
</feature>
<feature type="compositionally biased region" description="Acidic residues" evidence="1">
    <location>
        <begin position="197"/>
        <end position="208"/>
    </location>
</feature>
<feature type="compositionally biased region" description="Polar residues" evidence="1">
    <location>
        <begin position="8"/>
        <end position="19"/>
    </location>
</feature>
<dbReference type="Proteomes" id="UP001217918">
    <property type="component" value="Unassembled WGS sequence"/>
</dbReference>
<feature type="compositionally biased region" description="Polar residues" evidence="1">
    <location>
        <begin position="270"/>
        <end position="283"/>
    </location>
</feature>
<feature type="compositionally biased region" description="Basic and acidic residues" evidence="1">
    <location>
        <begin position="363"/>
        <end position="375"/>
    </location>
</feature>
<feature type="compositionally biased region" description="Polar residues" evidence="1">
    <location>
        <begin position="147"/>
        <end position="156"/>
    </location>
</feature>
<feature type="compositionally biased region" description="Acidic residues" evidence="1">
    <location>
        <begin position="380"/>
        <end position="389"/>
    </location>
</feature>
<evidence type="ECO:0000313" key="2">
    <source>
        <dbReference type="EMBL" id="KAK2072204.1"/>
    </source>
</evidence>
<evidence type="ECO:0000256" key="1">
    <source>
        <dbReference type="SAM" id="MobiDB-lite"/>
    </source>
</evidence>
<proteinExistence type="predicted"/>
<feature type="compositionally biased region" description="Basic and acidic residues" evidence="1">
    <location>
        <begin position="132"/>
        <end position="146"/>
    </location>
</feature>
<gene>
    <name evidence="2" type="ORF">P8C59_006575</name>
</gene>
<name>A0AAD9I7V3_9PEZI</name>